<dbReference type="AlphaFoldDB" id="A0A6N0HY41"/>
<accession>A0A6N0HY41</accession>
<dbReference type="Proteomes" id="UP000509658">
    <property type="component" value="Chromosome"/>
</dbReference>
<evidence type="ECO:0000313" key="2">
    <source>
        <dbReference type="Proteomes" id="UP000509658"/>
    </source>
</evidence>
<gene>
    <name evidence="1" type="ORF">HUE57_13955</name>
</gene>
<keyword evidence="2" id="KW-1185">Reference proteome</keyword>
<proteinExistence type="predicted"/>
<evidence type="ECO:0008006" key="3">
    <source>
        <dbReference type="Google" id="ProtNLM"/>
    </source>
</evidence>
<dbReference type="RefSeq" id="WP_174673387.1">
    <property type="nucleotide sequence ID" value="NZ_CP054491.1"/>
</dbReference>
<sequence>MLFLLLFSVSASAAVPPTPASNVGDTVLNPVTGLDTTVVELIPASSGEIQYVVTSDGGFLLTKTTVGETVQEIGGSNIYTIVSTGTNGAGHVVSVFLKLDPADVDEVATSKDVYTSYVVDGGGGGGAGAGEFVAPVATSGVIDEVSTGRDGDDGGNAYGIEICFFGCFTIGKAGSDGDDGATGPAINRVVETTHGTINSTSAETPGITVASVGGDGGDGGDAYGVFDGYSGGNAGNGGSVSLTNKTDVSTTADHAEGIFAYSQSGIAGDGGNGYIFAGGGSGGEARDGGSVNIRNEADINTFGEGSHGIYGLSVGGAAGSGGDSWGIVGAGGSGADGGNGGSVTITNLGTVHTRGEGAHGVFGQSIGGTGGDGGDAGGIVAFGGDATTGGTGGAVSITNTSTAKIYTDGDYSVGVFAQSIGGGGGDGGGAGGIASFGASAGTGDNAGSVEITNDAGSLVTTLGISAHAVQAQSIGGGGGSANAGGGLVSLGGSGSSGGNGAAVTVTNSGVLSIAGVDARGIFAQSIGGGGGSGGGSGGLVALGGGGSSGGNGGTVTVTNTATGSITTEGSGADAIFAQSIGGGGGSGGSSGGLVALGGGSTAGGTGGVVSVSNSGSLSTEGDLARGIFAQSIGGGGGAGGSSGGLVAIGGSGGSTSNANAVTIDNDGSISTLGNKSTAIFAQSIGGGGGDGGSSGGLITIGGSGGSGGDADHVTVSHGGIISTAGNDAFGIVAQAIGGGGGNGGSSYSGSVIGGLAIGGSGASGGDGAEVTVTMDSFDSGGSQIPSILTTLGDRSVGVLAQSVGGGGGNGGTTVQATVGTFAAVSVALGGDGGSGGDGGRVELDGTGGAVTTSGDSATGVLLQSVGGGGGNAGLTVSSATQLGVSGGSVSVALGGEGGSGGDGGIVDVDSTLNINTSADRHGERSEGG</sequence>
<protein>
    <recommendedName>
        <fullName evidence="3">Autotransporter outer membrane beta-barrel domain-containing protein</fullName>
    </recommendedName>
</protein>
<evidence type="ECO:0000313" key="1">
    <source>
        <dbReference type="EMBL" id="QKQ27264.1"/>
    </source>
</evidence>
<dbReference type="EMBL" id="CP054491">
    <property type="protein sequence ID" value="QKQ27264.1"/>
    <property type="molecule type" value="Genomic_DNA"/>
</dbReference>
<name>A0A6N0HY41_9GAMM</name>
<reference evidence="1 2" key="1">
    <citation type="submission" date="2020-05" db="EMBL/GenBank/DDBJ databases">
        <title>Horizontal transmission and recombination maintain forever young bacterial symbiont genomes.</title>
        <authorList>
            <person name="Russell S.L."/>
            <person name="Pepper-Tunick E."/>
            <person name="Svedberg J."/>
            <person name="Byrne A."/>
            <person name="Ruelas Castillo J."/>
            <person name="Vollmers C."/>
            <person name="Beinart R.A."/>
            <person name="Corbett-Detig R."/>
        </authorList>
    </citation>
    <scope>NUCLEOTIDE SEQUENCE [LARGE SCALE GENOMIC DNA]</scope>
    <source>
        <strain evidence="1">Santa_Monica_outfall</strain>
    </source>
</reference>
<organism evidence="1 2">
    <name type="scientific">Candidatus Reidiella endopervernicosa</name>
    <dbReference type="NCBI Taxonomy" id="2738883"/>
    <lineage>
        <taxon>Bacteria</taxon>
        <taxon>Pseudomonadati</taxon>
        <taxon>Pseudomonadota</taxon>
        <taxon>Gammaproteobacteria</taxon>
        <taxon>Candidatus Reidiella</taxon>
    </lineage>
</organism>
<dbReference type="KEGG" id="rev:HUE57_13955"/>